<dbReference type="Gene3D" id="3.30.300.30">
    <property type="match status" value="1"/>
</dbReference>
<dbReference type="Gene3D" id="3.40.50.12780">
    <property type="entry name" value="N-terminal domain of ligase-like"/>
    <property type="match status" value="1"/>
</dbReference>
<dbReference type="InterPro" id="IPR045851">
    <property type="entry name" value="AMP-bd_C_sf"/>
</dbReference>
<name>A0A2I1IH59_9MICO</name>
<evidence type="ECO:0000256" key="1">
    <source>
        <dbReference type="ARBA" id="ARBA00006432"/>
    </source>
</evidence>
<dbReference type="AlphaFoldDB" id="A0A2I1IH59"/>
<keyword evidence="2" id="KW-0436">Ligase</keyword>
<dbReference type="InterPro" id="IPR025110">
    <property type="entry name" value="AMP-bd_C"/>
</dbReference>
<feature type="domain" description="AMP-binding enzyme C-terminal" evidence="6">
    <location>
        <begin position="461"/>
        <end position="536"/>
    </location>
</feature>
<comment type="similarity">
    <text evidence="1">Belongs to the ATP-dependent AMP-binding enzyme family.</text>
</comment>
<dbReference type="SUPFAM" id="SSF56801">
    <property type="entry name" value="Acetyl-CoA synthetase-like"/>
    <property type="match status" value="1"/>
</dbReference>
<keyword evidence="3" id="KW-0276">Fatty acid metabolism</keyword>
<evidence type="ECO:0000256" key="2">
    <source>
        <dbReference type="ARBA" id="ARBA00022598"/>
    </source>
</evidence>
<dbReference type="Pfam" id="PF00501">
    <property type="entry name" value="AMP-binding"/>
    <property type="match status" value="1"/>
</dbReference>
<dbReference type="InterPro" id="IPR000873">
    <property type="entry name" value="AMP-dep_synth/lig_dom"/>
</dbReference>
<feature type="domain" description="AMP-dependent synthetase/ligase" evidence="5">
    <location>
        <begin position="14"/>
        <end position="411"/>
    </location>
</feature>
<accession>A0A2I1IH59</accession>
<dbReference type="Proteomes" id="UP000242755">
    <property type="component" value="Unassembled WGS sequence"/>
</dbReference>
<evidence type="ECO:0000259" key="5">
    <source>
        <dbReference type="Pfam" id="PF00501"/>
    </source>
</evidence>
<protein>
    <submittedName>
        <fullName evidence="7">Acyl-CoA synthetase</fullName>
    </submittedName>
</protein>
<gene>
    <name evidence="7" type="ORF">CYJ40_04900</name>
</gene>
<organism evidence="7 8">
    <name type="scientific">Brevibacterium ravenspurgense</name>
    <dbReference type="NCBI Taxonomy" id="479117"/>
    <lineage>
        <taxon>Bacteria</taxon>
        <taxon>Bacillati</taxon>
        <taxon>Actinomycetota</taxon>
        <taxon>Actinomycetes</taxon>
        <taxon>Micrococcales</taxon>
        <taxon>Brevibacteriaceae</taxon>
        <taxon>Brevibacterium</taxon>
    </lineage>
</organism>
<comment type="caution">
    <text evidence="7">The sequence shown here is derived from an EMBL/GenBank/DDBJ whole genome shotgun (WGS) entry which is preliminary data.</text>
</comment>
<dbReference type="GO" id="GO:0016874">
    <property type="term" value="F:ligase activity"/>
    <property type="evidence" value="ECO:0007669"/>
    <property type="project" value="UniProtKB-KW"/>
</dbReference>
<dbReference type="Pfam" id="PF13193">
    <property type="entry name" value="AMP-binding_C"/>
    <property type="match status" value="1"/>
</dbReference>
<dbReference type="NCBIfam" id="NF004837">
    <property type="entry name" value="PRK06187.1"/>
    <property type="match status" value="1"/>
</dbReference>
<dbReference type="PANTHER" id="PTHR43859">
    <property type="entry name" value="ACYL-ACTIVATING ENZYME"/>
    <property type="match status" value="1"/>
</dbReference>
<evidence type="ECO:0000256" key="4">
    <source>
        <dbReference type="ARBA" id="ARBA00023098"/>
    </source>
</evidence>
<dbReference type="GO" id="GO:0006631">
    <property type="term" value="P:fatty acid metabolic process"/>
    <property type="evidence" value="ECO:0007669"/>
    <property type="project" value="UniProtKB-KW"/>
</dbReference>
<dbReference type="STRING" id="1176165.GCA_001584405_00835"/>
<dbReference type="FunFam" id="3.30.300.30:FF:000008">
    <property type="entry name" value="2,3-dihydroxybenzoate-AMP ligase"/>
    <property type="match status" value="1"/>
</dbReference>
<reference evidence="7 8" key="1">
    <citation type="submission" date="2017-12" db="EMBL/GenBank/DDBJ databases">
        <title>Phylogenetic diversity of female urinary microbiome.</title>
        <authorList>
            <person name="Thomas-White K."/>
            <person name="Wolfe A.J."/>
        </authorList>
    </citation>
    <scope>NUCLEOTIDE SEQUENCE [LARGE SCALE GENOMIC DNA]</scope>
    <source>
        <strain evidence="7 8">UMB0426</strain>
    </source>
</reference>
<dbReference type="PANTHER" id="PTHR43859:SF4">
    <property type="entry name" value="BUTANOATE--COA LIGASE AAE1-RELATED"/>
    <property type="match status" value="1"/>
</dbReference>
<evidence type="ECO:0000313" key="7">
    <source>
        <dbReference type="EMBL" id="PKY70464.1"/>
    </source>
</evidence>
<proteinExistence type="inferred from homology"/>
<dbReference type="RefSeq" id="WP_101672246.1">
    <property type="nucleotide sequence ID" value="NZ_PKGO01000004.1"/>
</dbReference>
<sequence length="556" mass="60742">MQPWITQLTPLSFLERSAEVFPDSPAIDYKGTVWTFAELKEAAEKRAHMFLDLGIQPGDRVAYMLPNVPEMLAAHYAVPLIDGVLVAINTRLAQEEVRYILDHSGAKALIIDAEFLPTIADIADELETVTTIGVVTDPHADSPASGPAGSPAGTSAVQVGTPFEDLLATSEAKTADTALDWTVDDENRHICLNYTSGTTGKPKGVLYTHRGSYLNALNQITHLGLNHSSRYLWTLPMFHCNGWTNPWALVAAGSLQVGLRAVRSDEVWRLIEHHRLTHLCAAPTVIRTITHAPEAHQLTHPLTITSAAAPLSPTTLSEVEELGFTVLHVYGLTETYGPYTVCEPQTEWAQLPTPHRARFQARQGVAQVLSDPIRVVEASPDVDGSLVDVPRDGVTVGEIVMRGNTVMAGYFRDQEATDKAFAGGWFHSGDLAVWHEDGYVEIRDRAKDVVISGGENISTIEVEHAVGSHPAVSEVAVIGIPDKDWGERPAAFVVLRPGQSAQPQEIIEHVRTHIARYKVPKIVEIVDELPKTSTGKIQKFQLRNTAWQGHDSSVQG</sequence>
<evidence type="ECO:0000259" key="6">
    <source>
        <dbReference type="Pfam" id="PF13193"/>
    </source>
</evidence>
<dbReference type="InterPro" id="IPR042099">
    <property type="entry name" value="ANL_N_sf"/>
</dbReference>
<evidence type="ECO:0000256" key="3">
    <source>
        <dbReference type="ARBA" id="ARBA00022832"/>
    </source>
</evidence>
<evidence type="ECO:0000313" key="8">
    <source>
        <dbReference type="Proteomes" id="UP000242755"/>
    </source>
</evidence>
<keyword evidence="4" id="KW-0443">Lipid metabolism</keyword>
<dbReference type="EMBL" id="PKGO01000004">
    <property type="protein sequence ID" value="PKY70464.1"/>
    <property type="molecule type" value="Genomic_DNA"/>
</dbReference>